<keyword evidence="2" id="KW-0479">Metal-binding</keyword>
<dbReference type="GO" id="GO:0016788">
    <property type="term" value="F:hydrolase activity, acting on ester bonds"/>
    <property type="evidence" value="ECO:0007669"/>
    <property type="project" value="InterPro"/>
</dbReference>
<keyword evidence="4" id="KW-0862">Zinc</keyword>
<sequence>MEMSLQGSIWQKKHGWLLANPAAAAVRQRYVDCDLNRCFSLSNLNGKKHRIREFKS</sequence>
<dbReference type="EC" id="3.5.1.15" evidence="6"/>
<evidence type="ECO:0000313" key="6">
    <source>
        <dbReference type="EMBL" id="AGS52745.1"/>
    </source>
</evidence>
<dbReference type="Pfam" id="PF24827">
    <property type="entry name" value="AstE_AspA_cat"/>
    <property type="match status" value="1"/>
</dbReference>
<dbReference type="EMBL" id="JQ844206">
    <property type="protein sequence ID" value="AGS52745.1"/>
    <property type="molecule type" value="Genomic_DNA"/>
</dbReference>
<evidence type="ECO:0000259" key="5">
    <source>
        <dbReference type="Pfam" id="PF24827"/>
    </source>
</evidence>
<dbReference type="GO" id="GO:0019807">
    <property type="term" value="F:aspartoacylase activity"/>
    <property type="evidence" value="ECO:0007669"/>
    <property type="project" value="UniProtKB-EC"/>
</dbReference>
<name>A0A806KDR2_9BACT</name>
<dbReference type="InterPro" id="IPR055438">
    <property type="entry name" value="AstE_AspA_cat"/>
</dbReference>
<protein>
    <submittedName>
        <fullName evidence="6">Aspartoacylase</fullName>
        <ecNumber evidence="6">3.5.1.15</ecNumber>
    </submittedName>
</protein>
<dbReference type="AlphaFoldDB" id="A0A806KDR2"/>
<feature type="domain" description="Succinylglutamate desuccinylase/Aspartoacylase catalytic" evidence="5">
    <location>
        <begin position="16"/>
        <end position="47"/>
    </location>
</feature>
<proteinExistence type="predicted"/>
<dbReference type="GO" id="GO:0046872">
    <property type="term" value="F:metal ion binding"/>
    <property type="evidence" value="ECO:0007669"/>
    <property type="project" value="UniProtKB-KW"/>
</dbReference>
<organism evidence="6">
    <name type="scientific">uncultured bacterium contig00069</name>
    <dbReference type="NCBI Taxonomy" id="1181550"/>
    <lineage>
        <taxon>Bacteria</taxon>
        <taxon>environmental samples</taxon>
    </lineage>
</organism>
<keyword evidence="3 6" id="KW-0378">Hydrolase</keyword>
<evidence type="ECO:0000256" key="1">
    <source>
        <dbReference type="ARBA" id="ARBA00001947"/>
    </source>
</evidence>
<comment type="cofactor">
    <cofactor evidence="1">
        <name>Zn(2+)</name>
        <dbReference type="ChEBI" id="CHEBI:29105"/>
    </cofactor>
</comment>
<dbReference type="Gene3D" id="3.40.630.10">
    <property type="entry name" value="Zn peptidases"/>
    <property type="match status" value="1"/>
</dbReference>
<dbReference type="SUPFAM" id="SSF53187">
    <property type="entry name" value="Zn-dependent exopeptidases"/>
    <property type="match status" value="1"/>
</dbReference>
<evidence type="ECO:0000256" key="2">
    <source>
        <dbReference type="ARBA" id="ARBA00022723"/>
    </source>
</evidence>
<evidence type="ECO:0000256" key="3">
    <source>
        <dbReference type="ARBA" id="ARBA00022801"/>
    </source>
</evidence>
<accession>A0A806KDR2</accession>
<evidence type="ECO:0000256" key="4">
    <source>
        <dbReference type="ARBA" id="ARBA00022833"/>
    </source>
</evidence>
<reference evidence="6" key="1">
    <citation type="submission" date="2012-03" db="EMBL/GenBank/DDBJ databases">
        <title>Functional metagenomics reveals considerable lignocellulase gene clusters in the gut microbiome of a wood-feeding higher termite.</title>
        <authorList>
            <person name="Liu N."/>
        </authorList>
    </citation>
    <scope>NUCLEOTIDE SEQUENCE</scope>
</reference>